<dbReference type="SMART" id="SM00980">
    <property type="entry name" value="THAP"/>
    <property type="match status" value="1"/>
</dbReference>
<dbReference type="GO" id="GO:0008237">
    <property type="term" value="F:metallopeptidase activity"/>
    <property type="evidence" value="ECO:0007669"/>
    <property type="project" value="UniProtKB-KW"/>
</dbReference>
<dbReference type="InterPro" id="IPR006612">
    <property type="entry name" value="THAP_Znf"/>
</dbReference>
<keyword evidence="9" id="KW-0645">Protease</keyword>
<dbReference type="AlphaFoldDB" id="A0AAV2BTC2"/>
<evidence type="ECO:0000256" key="22">
    <source>
        <dbReference type="SAM" id="Coils"/>
    </source>
</evidence>
<evidence type="ECO:0000256" key="12">
    <source>
        <dbReference type="ARBA" id="ARBA00022801"/>
    </source>
</evidence>
<evidence type="ECO:0000256" key="3">
    <source>
        <dbReference type="ARBA" id="ARBA00004496"/>
    </source>
</evidence>
<evidence type="ECO:0000256" key="20">
    <source>
        <dbReference type="ARBA" id="ARBA00080117"/>
    </source>
</evidence>
<dbReference type="GO" id="GO:0008239">
    <property type="term" value="F:dipeptidyl-peptidase activity"/>
    <property type="evidence" value="ECO:0007669"/>
    <property type="project" value="UniProtKB-EC"/>
</dbReference>
<dbReference type="GO" id="GO:0006508">
    <property type="term" value="P:proteolysis"/>
    <property type="evidence" value="ECO:0007669"/>
    <property type="project" value="UniProtKB-KW"/>
</dbReference>
<dbReference type="GO" id="GO:0004177">
    <property type="term" value="F:aminopeptidase activity"/>
    <property type="evidence" value="ECO:0007669"/>
    <property type="project" value="UniProtKB-KW"/>
</dbReference>
<keyword evidence="14" id="KW-0007">Acetylation</keyword>
<dbReference type="FunFam" id="3.30.540.30:FF:000003">
    <property type="entry name" value="Dipeptidyl peptidase 3"/>
    <property type="match status" value="1"/>
</dbReference>
<dbReference type="FunFam" id="3.30.540.30:FF:000001">
    <property type="entry name" value="Dipeptidyl peptidase 3"/>
    <property type="match status" value="1"/>
</dbReference>
<comment type="subcellular location">
    <subcellularLocation>
        <location evidence="3">Cytoplasm</location>
    </subcellularLocation>
</comment>
<dbReference type="Gene3D" id="6.20.210.20">
    <property type="entry name" value="THAP domain"/>
    <property type="match status" value="1"/>
</dbReference>
<evidence type="ECO:0000256" key="10">
    <source>
        <dbReference type="ARBA" id="ARBA00022723"/>
    </source>
</evidence>
<evidence type="ECO:0000256" key="17">
    <source>
        <dbReference type="ARBA" id="ARBA00031288"/>
    </source>
</evidence>
<evidence type="ECO:0000256" key="13">
    <source>
        <dbReference type="ARBA" id="ARBA00022833"/>
    </source>
</evidence>
<dbReference type="PANTHER" id="PTHR23422">
    <property type="entry name" value="DIPEPTIDYL PEPTIDASE III-RELATED"/>
    <property type="match status" value="1"/>
</dbReference>
<dbReference type="Pfam" id="PF03571">
    <property type="entry name" value="Peptidase_M49"/>
    <property type="match status" value="1"/>
</dbReference>
<comment type="caution">
    <text evidence="24">The sequence shown here is derived from an EMBL/GenBank/DDBJ whole genome shotgun (WGS) entry which is preliminary data.</text>
</comment>
<keyword evidence="13" id="KW-0862">Zinc</keyword>
<dbReference type="Proteomes" id="UP001497382">
    <property type="component" value="Unassembled WGS sequence"/>
</dbReference>
<keyword evidence="11 21" id="KW-0863">Zinc-finger</keyword>
<keyword evidence="8" id="KW-0963">Cytoplasm</keyword>
<dbReference type="GO" id="GO:0005737">
    <property type="term" value="C:cytoplasm"/>
    <property type="evidence" value="ECO:0007669"/>
    <property type="project" value="UniProtKB-SubCell"/>
</dbReference>
<keyword evidence="22" id="KW-0175">Coiled coil</keyword>
<evidence type="ECO:0000256" key="4">
    <source>
        <dbReference type="ARBA" id="ARBA00010200"/>
    </source>
</evidence>
<evidence type="ECO:0000256" key="9">
    <source>
        <dbReference type="ARBA" id="ARBA00022670"/>
    </source>
</evidence>
<comment type="catalytic activity">
    <reaction evidence="1">
        <text>Release of an N-terminal dipeptide from a peptide comprising four or more residues, with broad specificity. Also acts on dipeptidyl 2-naphthylamides.</text>
        <dbReference type="EC" id="3.4.14.4"/>
    </reaction>
</comment>
<dbReference type="Gene3D" id="3.30.540.30">
    <property type="match status" value="3"/>
</dbReference>
<evidence type="ECO:0000256" key="16">
    <source>
        <dbReference type="ARBA" id="ARBA00023125"/>
    </source>
</evidence>
<dbReference type="Pfam" id="PF05485">
    <property type="entry name" value="THAP"/>
    <property type="match status" value="1"/>
</dbReference>
<keyword evidence="7" id="KW-0031">Aminopeptidase</keyword>
<dbReference type="PANTHER" id="PTHR23422:SF11">
    <property type="entry name" value="DIPEPTIDYL PEPTIDASE 3"/>
    <property type="match status" value="1"/>
</dbReference>
<evidence type="ECO:0000256" key="14">
    <source>
        <dbReference type="ARBA" id="ARBA00022990"/>
    </source>
</evidence>
<feature type="domain" description="THAP-type" evidence="23">
    <location>
        <begin position="1"/>
        <end position="79"/>
    </location>
</feature>
<keyword evidence="12" id="KW-0378">Hydrolase</keyword>
<keyword evidence="15" id="KW-0482">Metalloprotease</keyword>
<dbReference type="EMBL" id="CAXIEN010000481">
    <property type="protein sequence ID" value="CAL1298950.1"/>
    <property type="molecule type" value="Genomic_DNA"/>
</dbReference>
<evidence type="ECO:0000256" key="21">
    <source>
        <dbReference type="PROSITE-ProRule" id="PRU00309"/>
    </source>
</evidence>
<accession>A0AAV2BTC2</accession>
<evidence type="ECO:0000256" key="19">
    <source>
        <dbReference type="ARBA" id="ARBA00078364"/>
    </source>
</evidence>
<evidence type="ECO:0000256" key="6">
    <source>
        <dbReference type="ARBA" id="ARBA00014713"/>
    </source>
</evidence>
<dbReference type="GO" id="GO:0003677">
    <property type="term" value="F:DNA binding"/>
    <property type="evidence" value="ECO:0007669"/>
    <property type="project" value="UniProtKB-UniRule"/>
</dbReference>
<dbReference type="GO" id="GO:0008270">
    <property type="term" value="F:zinc ion binding"/>
    <property type="evidence" value="ECO:0007669"/>
    <property type="project" value="UniProtKB-KW"/>
</dbReference>
<dbReference type="SMART" id="SM00692">
    <property type="entry name" value="DM3"/>
    <property type="match status" value="1"/>
</dbReference>
<dbReference type="InterPro" id="IPR038441">
    <property type="entry name" value="THAP_Znf_sf"/>
</dbReference>
<evidence type="ECO:0000259" key="23">
    <source>
        <dbReference type="PROSITE" id="PS50950"/>
    </source>
</evidence>
<evidence type="ECO:0000256" key="1">
    <source>
        <dbReference type="ARBA" id="ARBA00001336"/>
    </source>
</evidence>
<reference evidence="24 25" key="1">
    <citation type="submission" date="2024-04" db="EMBL/GenBank/DDBJ databases">
        <authorList>
            <person name="Rising A."/>
            <person name="Reimegard J."/>
            <person name="Sonavane S."/>
            <person name="Akerstrom W."/>
            <person name="Nylinder S."/>
            <person name="Hedman E."/>
            <person name="Kallberg Y."/>
        </authorList>
    </citation>
    <scope>NUCLEOTIDE SEQUENCE [LARGE SCALE GENOMIC DNA]</scope>
</reference>
<dbReference type="SUPFAM" id="SSF57716">
    <property type="entry name" value="Glucocorticoid receptor-like (DNA-binding domain)"/>
    <property type="match status" value="1"/>
</dbReference>
<evidence type="ECO:0000256" key="7">
    <source>
        <dbReference type="ARBA" id="ARBA00022438"/>
    </source>
</evidence>
<evidence type="ECO:0000313" key="24">
    <source>
        <dbReference type="EMBL" id="CAL1298950.1"/>
    </source>
</evidence>
<evidence type="ECO:0000256" key="2">
    <source>
        <dbReference type="ARBA" id="ARBA00001947"/>
    </source>
</evidence>
<keyword evidence="16 21" id="KW-0238">DNA-binding</keyword>
<organism evidence="24 25">
    <name type="scientific">Larinioides sclopetarius</name>
    <dbReference type="NCBI Taxonomy" id="280406"/>
    <lineage>
        <taxon>Eukaryota</taxon>
        <taxon>Metazoa</taxon>
        <taxon>Ecdysozoa</taxon>
        <taxon>Arthropoda</taxon>
        <taxon>Chelicerata</taxon>
        <taxon>Arachnida</taxon>
        <taxon>Araneae</taxon>
        <taxon>Araneomorphae</taxon>
        <taxon>Entelegynae</taxon>
        <taxon>Araneoidea</taxon>
        <taxon>Araneidae</taxon>
        <taxon>Larinioides</taxon>
    </lineage>
</organism>
<sequence length="817" mass="94134">MVASCCAYGCTERYLKEGPLTFHRFPKDEIRRKLWEKQLRRENFKSNNNTRICSKHFEAECWMQYGRKRLKPDAIPTKFEFPDHLQRNEKPRKRRIEEGECSTVTVVSANRKKFRYIGDFEEKDMESPTKARKLLSLAKSHNEISRKKIQELRRRYRSLVKKVLTLEEIIRKMKKKALISDSAGSVLKKMSDCFLPNNTPFVLLECEDAFNQLSEKEKLYSHYLSRASWLGSLIITLQTSIESPLIFSMLLRLFQIQSVEELKKVALGVCNISEDEFKSFLIYTSGVFASFGNYKGFGDTKFIPDLEKEKFEKIIMASKFAEHHPQDVQRLLSRCLESIYSLKDNERQLGFPYVGTTTYLSKNITEEDNKIVTDFLTKKNIEVYNSRLFKTSDETGKSCYEIRLASILSTDCILDDDEEKELLISESVNSHKFIVTRGDYSKLLKLMNDYLLLAKDYAANENEEQMLEKYIQSFRTGSLDAHKDGSRFWVKDKEPIIETYIGFIETYKDPAGMRGEFEGFIAMVNKPMSAKFAELVKAAEDLLPLLPWPSAYEKDKFLQPDFSSLDLLTFATNDVPIGINIPNYDEIKQYEGFKNVTLGNVIRARTTEPPNYLSKADQELYMKYRIPALELQTGLHELLGHGSGKLFQKDKDGKLNFDCETVLHLETGQKIASWYEEGENYHSIFGSVSSPYEECRAECVGLYLSTVPDVLRIFGLEGAEAEDAMYVNWIDVVFAGLEALKMYDPKTGSWLQAHGQAAYVILQVLLKCEDNFVRVEKIKGEDGSPDLLFTMDRSKILSHGKPCIGEFLKKLQVIMYT</sequence>
<dbReference type="InterPro" id="IPR039461">
    <property type="entry name" value="Peptidase_M49"/>
</dbReference>
<evidence type="ECO:0000313" key="25">
    <source>
        <dbReference type="Proteomes" id="UP001497382"/>
    </source>
</evidence>
<keyword evidence="10" id="KW-0479">Metal-binding</keyword>
<keyword evidence="25" id="KW-1185">Reference proteome</keyword>
<evidence type="ECO:0000256" key="5">
    <source>
        <dbReference type="ARBA" id="ARBA00012063"/>
    </source>
</evidence>
<protein>
    <recommendedName>
        <fullName evidence="6">Dipeptidyl peptidase 3</fullName>
        <ecNumber evidence="5">3.4.14.4</ecNumber>
    </recommendedName>
    <alternativeName>
        <fullName evidence="17">Dipeptidyl aminopeptidase III</fullName>
    </alternativeName>
    <alternativeName>
        <fullName evidence="19">Dipeptidyl arylamidase III</fullName>
    </alternativeName>
    <alternativeName>
        <fullName evidence="18">Dipeptidyl peptidase III</fullName>
    </alternativeName>
    <alternativeName>
        <fullName evidence="20">Enkephalinase B</fullName>
    </alternativeName>
</protein>
<name>A0AAV2BTC2_9ARAC</name>
<gene>
    <name evidence="24" type="ORF">LARSCL_LOCUS21078</name>
</gene>
<comment type="cofactor">
    <cofactor evidence="2">
        <name>Zn(2+)</name>
        <dbReference type="ChEBI" id="CHEBI:29105"/>
    </cofactor>
</comment>
<dbReference type="EC" id="3.4.14.4" evidence="5"/>
<evidence type="ECO:0000256" key="8">
    <source>
        <dbReference type="ARBA" id="ARBA00022490"/>
    </source>
</evidence>
<feature type="coiled-coil region" evidence="22">
    <location>
        <begin position="142"/>
        <end position="169"/>
    </location>
</feature>
<evidence type="ECO:0000256" key="18">
    <source>
        <dbReference type="ARBA" id="ARBA00032119"/>
    </source>
</evidence>
<evidence type="ECO:0000256" key="15">
    <source>
        <dbReference type="ARBA" id="ARBA00023049"/>
    </source>
</evidence>
<proteinExistence type="inferred from homology"/>
<dbReference type="PROSITE" id="PS50950">
    <property type="entry name" value="ZF_THAP"/>
    <property type="match status" value="1"/>
</dbReference>
<evidence type="ECO:0000256" key="11">
    <source>
        <dbReference type="ARBA" id="ARBA00022771"/>
    </source>
</evidence>
<comment type="similarity">
    <text evidence="4">Belongs to the peptidase M49 family.</text>
</comment>
<dbReference type="FunFam" id="3.30.540.30:FF:000002">
    <property type="entry name" value="Dipeptidyl peptidase 3"/>
    <property type="match status" value="1"/>
</dbReference>